<reference evidence="2" key="1">
    <citation type="submission" date="2021-08" db="EMBL/GenBank/DDBJ databases">
        <title>Chromosome-Level Trichoderma cornu-damae using Hi-C Data.</title>
        <authorList>
            <person name="Kim C.S."/>
        </authorList>
    </citation>
    <scope>NUCLEOTIDE SEQUENCE</scope>
    <source>
        <strain evidence="2">KA19-0412C</strain>
    </source>
</reference>
<keyword evidence="3" id="KW-1185">Reference proteome</keyword>
<evidence type="ECO:0000313" key="2">
    <source>
        <dbReference type="EMBL" id="KAH6609031.1"/>
    </source>
</evidence>
<feature type="region of interest" description="Disordered" evidence="1">
    <location>
        <begin position="160"/>
        <end position="291"/>
    </location>
</feature>
<dbReference type="EMBL" id="JAIWOZ010000002">
    <property type="protein sequence ID" value="KAH6609031.1"/>
    <property type="molecule type" value="Genomic_DNA"/>
</dbReference>
<dbReference type="Proteomes" id="UP000827724">
    <property type="component" value="Unassembled WGS sequence"/>
</dbReference>
<evidence type="ECO:0000256" key="1">
    <source>
        <dbReference type="SAM" id="MobiDB-lite"/>
    </source>
</evidence>
<feature type="compositionally biased region" description="Basic residues" evidence="1">
    <location>
        <begin position="461"/>
        <end position="473"/>
    </location>
</feature>
<organism evidence="2 3">
    <name type="scientific">Trichoderma cornu-damae</name>
    <dbReference type="NCBI Taxonomy" id="654480"/>
    <lineage>
        <taxon>Eukaryota</taxon>
        <taxon>Fungi</taxon>
        <taxon>Dikarya</taxon>
        <taxon>Ascomycota</taxon>
        <taxon>Pezizomycotina</taxon>
        <taxon>Sordariomycetes</taxon>
        <taxon>Hypocreomycetidae</taxon>
        <taxon>Hypocreales</taxon>
        <taxon>Hypocreaceae</taxon>
        <taxon>Trichoderma</taxon>
    </lineage>
</organism>
<gene>
    <name evidence="2" type="ORF">Trco_002377</name>
</gene>
<sequence>MILRSLVASHEPLGFKPVSLNRFCWNQDCWEPSDFTPLHEVLAVFHPYLSVSFDFYAALFVTLLSEYTFHVTFSAFIAPRLNPLATTWLNRYGPFMKSLIVEIDLSRLGLGPRSGAVQLLPCLGHLQDLLFGFSTSQLERAPEAPLETLILACRRFHGQREKIPDPPTEALDKNDSDRSGPDRSGPDNSQGQPSAVDSCGKSSSSDASDLTIRVASPDPEASIEQSILEPDDDAKSEDPNSDPDSDDYESVSIFIESSGSSSPTCSSSSDSSSDPDASLAPPPSIPEEEPFYCPEKHLSICNHLLRLRDNVSSLRMAGFSNEYSHAFISTMFPNAKSLPPEHHSYRIAPSTLWPRLRGQKSWIDAGQGTLLLDDHEVTPDPCIFPEGPILPPPPIIYKAGITSFPSCPEPTHRPRNNTVSSGSSWPSQRSLESNEEANTSKSSRSSDEKSKMQKLLDKYKQKSRRRPRPISAP</sequence>
<evidence type="ECO:0000313" key="3">
    <source>
        <dbReference type="Proteomes" id="UP000827724"/>
    </source>
</evidence>
<feature type="compositionally biased region" description="Acidic residues" evidence="1">
    <location>
        <begin position="229"/>
        <end position="249"/>
    </location>
</feature>
<feature type="compositionally biased region" description="Polar residues" evidence="1">
    <location>
        <begin position="416"/>
        <end position="439"/>
    </location>
</feature>
<feature type="compositionally biased region" description="Low complexity" evidence="1">
    <location>
        <begin position="250"/>
        <end position="279"/>
    </location>
</feature>
<proteinExistence type="predicted"/>
<dbReference type="OrthoDB" id="4776573at2759"/>
<protein>
    <submittedName>
        <fullName evidence="2">Uncharacterized protein</fullName>
    </submittedName>
</protein>
<comment type="caution">
    <text evidence="2">The sequence shown here is derived from an EMBL/GenBank/DDBJ whole genome shotgun (WGS) entry which is preliminary data.</text>
</comment>
<feature type="region of interest" description="Disordered" evidence="1">
    <location>
        <begin position="401"/>
        <end position="473"/>
    </location>
</feature>
<feature type="compositionally biased region" description="Low complexity" evidence="1">
    <location>
        <begin position="194"/>
        <end position="209"/>
    </location>
</feature>
<feature type="compositionally biased region" description="Basic and acidic residues" evidence="1">
    <location>
        <begin position="444"/>
        <end position="460"/>
    </location>
</feature>
<dbReference type="AlphaFoldDB" id="A0A9P8QPS2"/>
<feature type="compositionally biased region" description="Basic and acidic residues" evidence="1">
    <location>
        <begin position="160"/>
        <end position="185"/>
    </location>
</feature>
<accession>A0A9P8QPS2</accession>
<name>A0A9P8QPS2_9HYPO</name>